<reference evidence="1" key="1">
    <citation type="journal article" date="2019" name="bioRxiv">
        <title>The Genome of the Zebra Mussel, Dreissena polymorpha: A Resource for Invasive Species Research.</title>
        <authorList>
            <person name="McCartney M.A."/>
            <person name="Auch B."/>
            <person name="Kono T."/>
            <person name="Mallez S."/>
            <person name="Zhang Y."/>
            <person name="Obille A."/>
            <person name="Becker A."/>
            <person name="Abrahante J.E."/>
            <person name="Garbe J."/>
            <person name="Badalamenti J.P."/>
            <person name="Herman A."/>
            <person name="Mangelson H."/>
            <person name="Liachko I."/>
            <person name="Sullivan S."/>
            <person name="Sone E.D."/>
            <person name="Koren S."/>
            <person name="Silverstein K.A.T."/>
            <person name="Beckman K.B."/>
            <person name="Gohl D.M."/>
        </authorList>
    </citation>
    <scope>NUCLEOTIDE SEQUENCE</scope>
    <source>
        <strain evidence="1">Duluth1</strain>
        <tissue evidence="1">Whole animal</tissue>
    </source>
</reference>
<sequence length="69" mass="8424">MFDVDYLRILLGYNALRERFGTETRHETARWHFKRCDAGKTPNVVIFRFDRECYPQVLLPRTPNIFYRL</sequence>
<proteinExistence type="predicted"/>
<reference evidence="1" key="2">
    <citation type="submission" date="2020-11" db="EMBL/GenBank/DDBJ databases">
        <authorList>
            <person name="McCartney M.A."/>
            <person name="Auch B."/>
            <person name="Kono T."/>
            <person name="Mallez S."/>
            <person name="Becker A."/>
            <person name="Gohl D.M."/>
            <person name="Silverstein K.A.T."/>
            <person name="Koren S."/>
            <person name="Bechman K.B."/>
            <person name="Herman A."/>
            <person name="Abrahante J.E."/>
            <person name="Garbe J."/>
        </authorList>
    </citation>
    <scope>NUCLEOTIDE SEQUENCE</scope>
    <source>
        <strain evidence="1">Duluth1</strain>
        <tissue evidence="1">Whole animal</tissue>
    </source>
</reference>
<name>A0A9D4IQ30_DREPO</name>
<comment type="caution">
    <text evidence="1">The sequence shown here is derived from an EMBL/GenBank/DDBJ whole genome shotgun (WGS) entry which is preliminary data.</text>
</comment>
<dbReference type="EMBL" id="JAIWYP010000008">
    <property type="protein sequence ID" value="KAH3780907.1"/>
    <property type="molecule type" value="Genomic_DNA"/>
</dbReference>
<keyword evidence="2" id="KW-1185">Reference proteome</keyword>
<gene>
    <name evidence="1" type="ORF">DPMN_158732</name>
</gene>
<organism evidence="1 2">
    <name type="scientific">Dreissena polymorpha</name>
    <name type="common">Zebra mussel</name>
    <name type="synonym">Mytilus polymorpha</name>
    <dbReference type="NCBI Taxonomy" id="45954"/>
    <lineage>
        <taxon>Eukaryota</taxon>
        <taxon>Metazoa</taxon>
        <taxon>Spiralia</taxon>
        <taxon>Lophotrochozoa</taxon>
        <taxon>Mollusca</taxon>
        <taxon>Bivalvia</taxon>
        <taxon>Autobranchia</taxon>
        <taxon>Heteroconchia</taxon>
        <taxon>Euheterodonta</taxon>
        <taxon>Imparidentia</taxon>
        <taxon>Neoheterodontei</taxon>
        <taxon>Myida</taxon>
        <taxon>Dreissenoidea</taxon>
        <taxon>Dreissenidae</taxon>
        <taxon>Dreissena</taxon>
    </lineage>
</organism>
<evidence type="ECO:0000313" key="1">
    <source>
        <dbReference type="EMBL" id="KAH3780907.1"/>
    </source>
</evidence>
<accession>A0A9D4IQ30</accession>
<dbReference type="AlphaFoldDB" id="A0A9D4IQ30"/>
<dbReference type="Proteomes" id="UP000828390">
    <property type="component" value="Unassembled WGS sequence"/>
</dbReference>
<evidence type="ECO:0000313" key="2">
    <source>
        <dbReference type="Proteomes" id="UP000828390"/>
    </source>
</evidence>
<protein>
    <submittedName>
        <fullName evidence="1">Uncharacterized protein</fullName>
    </submittedName>
</protein>